<dbReference type="Gene3D" id="3.30.56.130">
    <property type="entry name" value="Transcriptional regulator CtsR, winged HTH domain"/>
    <property type="match status" value="1"/>
</dbReference>
<dbReference type="InterPro" id="IPR040465">
    <property type="entry name" value="CtsR_N"/>
</dbReference>
<organism evidence="10 11">
    <name type="scientific">Pontibacillus salicampi</name>
    <dbReference type="NCBI Taxonomy" id="1449801"/>
    <lineage>
        <taxon>Bacteria</taxon>
        <taxon>Bacillati</taxon>
        <taxon>Bacillota</taxon>
        <taxon>Bacilli</taxon>
        <taxon>Bacillales</taxon>
        <taxon>Bacillaceae</taxon>
        <taxon>Pontibacillus</taxon>
    </lineage>
</organism>
<dbReference type="Proteomes" id="UP001589836">
    <property type="component" value="Unassembled WGS sequence"/>
</dbReference>
<sequence length="154" mass="17579">MANISDVIEAHLKKIIASTKQNAVEIKRSEIADLFQCVPSQINYVINTRFTVEKGYIVESKRGGGGYIRIIRVEPQDKYKLLDDLMKLAQPKISQQGAIDIMERLLEEEVITEREAKLMVSAIGRNVLNVQIALRDELRSRIMVSMLTTLKYKE</sequence>
<dbReference type="Gene3D" id="1.10.1200.150">
    <property type="entry name" value="Transcriptional regulator CtsR, C-terminal domain"/>
    <property type="match status" value="1"/>
</dbReference>
<dbReference type="InterPro" id="IPR041473">
    <property type="entry name" value="CtsR_C"/>
</dbReference>
<dbReference type="InterPro" id="IPR041902">
    <property type="entry name" value="CtsR_N_sf"/>
</dbReference>
<dbReference type="RefSeq" id="WP_377351269.1">
    <property type="nucleotide sequence ID" value="NZ_JBHLTP010000021.1"/>
</dbReference>
<comment type="similarity">
    <text evidence="1 7">Belongs to the CtsR family.</text>
</comment>
<dbReference type="InterPro" id="IPR041908">
    <property type="entry name" value="CtsR_C_sf"/>
</dbReference>
<evidence type="ECO:0000256" key="7">
    <source>
        <dbReference type="PIRNR" id="PIRNR010607"/>
    </source>
</evidence>
<evidence type="ECO:0000256" key="6">
    <source>
        <dbReference type="ARBA" id="ARBA00023163"/>
    </source>
</evidence>
<dbReference type="PIRSF" id="PIRSF010607">
    <property type="entry name" value="Txn_repr_CtsR"/>
    <property type="match status" value="1"/>
</dbReference>
<evidence type="ECO:0000256" key="1">
    <source>
        <dbReference type="ARBA" id="ARBA00010189"/>
    </source>
</evidence>
<dbReference type="EMBL" id="JBHLTP010000021">
    <property type="protein sequence ID" value="MFC0525680.1"/>
    <property type="molecule type" value="Genomic_DNA"/>
</dbReference>
<dbReference type="InterPro" id="IPR008463">
    <property type="entry name" value="CtsR"/>
</dbReference>
<evidence type="ECO:0000313" key="10">
    <source>
        <dbReference type="EMBL" id="MFC0525680.1"/>
    </source>
</evidence>
<protein>
    <recommendedName>
        <fullName evidence="2 7">Transcriptional regulator CtsR</fullName>
    </recommendedName>
</protein>
<evidence type="ECO:0000256" key="2">
    <source>
        <dbReference type="ARBA" id="ARBA00014129"/>
    </source>
</evidence>
<evidence type="ECO:0000256" key="5">
    <source>
        <dbReference type="ARBA" id="ARBA00023125"/>
    </source>
</evidence>
<evidence type="ECO:0000313" key="11">
    <source>
        <dbReference type="Proteomes" id="UP001589836"/>
    </source>
</evidence>
<keyword evidence="4 7" id="KW-0805">Transcription regulation</keyword>
<evidence type="ECO:0000259" key="8">
    <source>
        <dbReference type="Pfam" id="PF05848"/>
    </source>
</evidence>
<dbReference type="Pfam" id="PF05848">
    <property type="entry name" value="CtsR"/>
    <property type="match status" value="1"/>
</dbReference>
<gene>
    <name evidence="10" type="ORF">ACFFGV_19060</name>
</gene>
<feature type="domain" description="CtsR C-terminal dimerization" evidence="9">
    <location>
        <begin position="78"/>
        <end position="148"/>
    </location>
</feature>
<evidence type="ECO:0000259" key="9">
    <source>
        <dbReference type="Pfam" id="PF17727"/>
    </source>
</evidence>
<evidence type="ECO:0000256" key="3">
    <source>
        <dbReference type="ARBA" id="ARBA00022491"/>
    </source>
</evidence>
<name>A0ABV6LTG1_9BACI</name>
<keyword evidence="6 7" id="KW-0804">Transcription</keyword>
<keyword evidence="11" id="KW-1185">Reference proteome</keyword>
<reference evidence="10 11" key="1">
    <citation type="submission" date="2024-09" db="EMBL/GenBank/DDBJ databases">
        <authorList>
            <person name="Sun Q."/>
            <person name="Mori K."/>
        </authorList>
    </citation>
    <scope>NUCLEOTIDE SEQUENCE [LARGE SCALE GENOMIC DNA]</scope>
    <source>
        <strain evidence="10 11">NCAIM B.02529</strain>
    </source>
</reference>
<dbReference type="Pfam" id="PF17727">
    <property type="entry name" value="CtsR_C"/>
    <property type="match status" value="1"/>
</dbReference>
<comment type="caution">
    <text evidence="10">The sequence shown here is derived from an EMBL/GenBank/DDBJ whole genome shotgun (WGS) entry which is preliminary data.</text>
</comment>
<feature type="domain" description="CtsR N-terminal HTH" evidence="8">
    <location>
        <begin position="3"/>
        <end position="74"/>
    </location>
</feature>
<keyword evidence="5 7" id="KW-0238">DNA-binding</keyword>
<accession>A0ABV6LTG1</accession>
<evidence type="ECO:0000256" key="4">
    <source>
        <dbReference type="ARBA" id="ARBA00023015"/>
    </source>
</evidence>
<proteinExistence type="inferred from homology"/>
<keyword evidence="3 7" id="KW-0678">Repressor</keyword>